<dbReference type="InterPro" id="IPR015421">
    <property type="entry name" value="PyrdxlP-dep_Trfase_major"/>
</dbReference>
<feature type="region of interest" description="Disordered" evidence="5">
    <location>
        <begin position="444"/>
        <end position="468"/>
    </location>
</feature>
<organism>
    <name type="scientific">Branchiostoma floridae</name>
    <name type="common">Florida lancelet</name>
    <name type="synonym">Amphioxus</name>
    <dbReference type="NCBI Taxonomy" id="7739"/>
    <lineage>
        <taxon>Eukaryota</taxon>
        <taxon>Metazoa</taxon>
        <taxon>Chordata</taxon>
        <taxon>Cephalochordata</taxon>
        <taxon>Leptocardii</taxon>
        <taxon>Amphioxiformes</taxon>
        <taxon>Branchiostomatidae</taxon>
        <taxon>Branchiostoma</taxon>
    </lineage>
</organism>
<dbReference type="Pfam" id="PF20231">
    <property type="entry name" value="DUF6589"/>
    <property type="match status" value="1"/>
</dbReference>
<keyword evidence="6" id="KW-1133">Transmembrane helix</keyword>
<dbReference type="InterPro" id="IPR004839">
    <property type="entry name" value="Aminotransferase_I/II_large"/>
</dbReference>
<dbReference type="STRING" id="7739.C3ZTJ5"/>
<dbReference type="Pfam" id="PF00155">
    <property type="entry name" value="Aminotran_1_2"/>
    <property type="match status" value="1"/>
</dbReference>
<dbReference type="eggNOG" id="KOG1357">
    <property type="taxonomic scope" value="Eukaryota"/>
</dbReference>
<dbReference type="GO" id="GO:0030170">
    <property type="term" value="F:pyridoxal phosphate binding"/>
    <property type="evidence" value="ECO:0007669"/>
    <property type="project" value="InterPro"/>
</dbReference>
<comment type="cofactor">
    <cofactor evidence="1">
        <name>pyridoxal 5'-phosphate</name>
        <dbReference type="ChEBI" id="CHEBI:597326"/>
    </cofactor>
</comment>
<dbReference type="InterPro" id="IPR013087">
    <property type="entry name" value="Znf_C2H2_type"/>
</dbReference>
<evidence type="ECO:0000256" key="5">
    <source>
        <dbReference type="SAM" id="MobiDB-lite"/>
    </source>
</evidence>
<accession>C3ZTJ5</accession>
<dbReference type="GO" id="GO:0016746">
    <property type="term" value="F:acyltransferase activity"/>
    <property type="evidence" value="ECO:0007669"/>
    <property type="project" value="UniProtKB-KW"/>
</dbReference>
<evidence type="ECO:0000256" key="1">
    <source>
        <dbReference type="ARBA" id="ARBA00001933"/>
    </source>
</evidence>
<keyword evidence="3" id="KW-0808">Transferase</keyword>
<dbReference type="EMBL" id="GG666678">
    <property type="protein sequence ID" value="EEN44102.1"/>
    <property type="molecule type" value="Genomic_DNA"/>
</dbReference>
<comment type="similarity">
    <text evidence="2">Belongs to the class-II pyridoxal-phosphate-dependent aminotransferase family.</text>
</comment>
<sequence length="676" mass="77050">MVGRKSPQDYESAPFLAACWTYISLAILIMFGYLRDFLRRIGLDKNQSATERNKMKGFVPLYASFEGFFSRNIFKRAIHGAGKPICSPPTVEVDVLERTSDDENWHFRLTGKKRRCINLASYNYLGFAEKDGPCVHATAQALQQYGVGVCSSRQELGNYNIHEELETTTARFLGVEDAITFGMGFATNSMNIPVLMGGKFPLGLLFKNETQSGDLVDILQHMQKEYVPRTPDGELLPIFVGGDRLSEGCSRNMQWSFGEGECREDRLGGLIFFFLDWHAIRNLHGIHQNVFLKEASSRDHGTFYANLNKIQNSNAKKGPHSAYNAYKEAVHKDTAATFIAASLEHFGMDSPEDVPENLVPSHVREGTQEEKRRWLQDHVTQIVDKYVITTESGILRDLHDGVARESRPRPRERERHSCREPGCPKTFVYVRAWLKHERNVHGLDFGESSQQEESTAKPSPPARDHKKEHTEARLSFGLFLEDMQDAVREGDGERLMRLYKIALLYYYAYGHTQYAYSTLLLTVQLNALLTPEKAHRLTWNRFFNSKGGKGKNMPLDLHVEHDNNYIKSFLKGLGPNLTERSAARISKSLGCLKGMLHRTDEELGVACPSGYHHKGKFTQDIHSLVAVIREADLLTFTAGRSFNAFPAFDRNLFAGIKYDKMWDWIKDRLKLWNQKY</sequence>
<dbReference type="PANTHER" id="PTHR13693">
    <property type="entry name" value="CLASS II AMINOTRANSFERASE/8-AMINO-7-OXONONANOATE SYNTHASE"/>
    <property type="match status" value="1"/>
</dbReference>
<feature type="compositionally biased region" description="Polar residues" evidence="5">
    <location>
        <begin position="447"/>
        <end position="457"/>
    </location>
</feature>
<feature type="transmembrane region" description="Helical" evidence="6">
    <location>
        <begin position="12"/>
        <end position="34"/>
    </location>
</feature>
<dbReference type="SUPFAM" id="SSF53383">
    <property type="entry name" value="PLP-dependent transferases"/>
    <property type="match status" value="1"/>
</dbReference>
<proteinExistence type="inferred from homology"/>
<keyword evidence="6" id="KW-0812">Transmembrane</keyword>
<evidence type="ECO:0000256" key="3">
    <source>
        <dbReference type="ARBA" id="ARBA00022679"/>
    </source>
</evidence>
<feature type="domain" description="C2H2-type" evidence="7">
    <location>
        <begin position="418"/>
        <end position="441"/>
    </location>
</feature>
<dbReference type="InterPro" id="IPR015424">
    <property type="entry name" value="PyrdxlP-dep_Trfase"/>
</dbReference>
<evidence type="ECO:0000256" key="6">
    <source>
        <dbReference type="SAM" id="Phobius"/>
    </source>
</evidence>
<evidence type="ECO:0000313" key="8">
    <source>
        <dbReference type="EMBL" id="EEN44102.1"/>
    </source>
</evidence>
<dbReference type="InterPro" id="IPR046496">
    <property type="entry name" value="DUF6589"/>
</dbReference>
<keyword evidence="4" id="KW-0012">Acyltransferase</keyword>
<dbReference type="InterPro" id="IPR050087">
    <property type="entry name" value="AON_synthase_class-II"/>
</dbReference>
<dbReference type="PROSITE" id="PS00028">
    <property type="entry name" value="ZINC_FINGER_C2H2_1"/>
    <property type="match status" value="1"/>
</dbReference>
<reference evidence="8" key="1">
    <citation type="journal article" date="2008" name="Nature">
        <title>The amphioxus genome and the evolution of the chordate karyotype.</title>
        <authorList>
            <consortium name="US DOE Joint Genome Institute (JGI-PGF)"/>
            <person name="Putnam N.H."/>
            <person name="Butts T."/>
            <person name="Ferrier D.E.K."/>
            <person name="Furlong R.F."/>
            <person name="Hellsten U."/>
            <person name="Kawashima T."/>
            <person name="Robinson-Rechavi M."/>
            <person name="Shoguchi E."/>
            <person name="Terry A."/>
            <person name="Yu J.-K."/>
            <person name="Benito-Gutierrez E.L."/>
            <person name="Dubchak I."/>
            <person name="Garcia-Fernandez J."/>
            <person name="Gibson-Brown J.J."/>
            <person name="Grigoriev I.V."/>
            <person name="Horton A.C."/>
            <person name="de Jong P.J."/>
            <person name="Jurka J."/>
            <person name="Kapitonov V.V."/>
            <person name="Kohara Y."/>
            <person name="Kuroki Y."/>
            <person name="Lindquist E."/>
            <person name="Lucas S."/>
            <person name="Osoegawa K."/>
            <person name="Pennacchio L.A."/>
            <person name="Salamov A.A."/>
            <person name="Satou Y."/>
            <person name="Sauka-Spengler T."/>
            <person name="Schmutz J."/>
            <person name="Shin-I T."/>
            <person name="Toyoda A."/>
            <person name="Bronner-Fraser M."/>
            <person name="Fujiyama A."/>
            <person name="Holland L.Z."/>
            <person name="Holland P.W.H."/>
            <person name="Satoh N."/>
            <person name="Rokhsar D.S."/>
        </authorList>
    </citation>
    <scope>NUCLEOTIDE SEQUENCE [LARGE SCALE GENOMIC DNA]</scope>
    <source>
        <strain evidence="8">S238N-H82</strain>
        <tissue evidence="8">Testes</tissue>
    </source>
</reference>
<evidence type="ECO:0000256" key="2">
    <source>
        <dbReference type="ARBA" id="ARBA00008392"/>
    </source>
</evidence>
<dbReference type="PANTHER" id="PTHR13693:SF3">
    <property type="entry name" value="LD36009P"/>
    <property type="match status" value="1"/>
</dbReference>
<name>C3ZTJ5_BRAFL</name>
<keyword evidence="6" id="KW-0472">Membrane</keyword>
<dbReference type="InParanoid" id="C3ZTJ5"/>
<dbReference type="AlphaFoldDB" id="C3ZTJ5"/>
<dbReference type="Gene3D" id="3.40.640.10">
    <property type="entry name" value="Type I PLP-dependent aspartate aminotransferase-like (Major domain)"/>
    <property type="match status" value="1"/>
</dbReference>
<evidence type="ECO:0000256" key="4">
    <source>
        <dbReference type="ARBA" id="ARBA00023315"/>
    </source>
</evidence>
<feature type="region of interest" description="Disordered" evidence="5">
    <location>
        <begin position="399"/>
        <end position="418"/>
    </location>
</feature>
<protein>
    <recommendedName>
        <fullName evidence="7">C2H2-type domain-containing protein</fullName>
    </recommendedName>
</protein>
<gene>
    <name evidence="8" type="ORF">BRAFLDRAFT_87609</name>
</gene>
<evidence type="ECO:0000259" key="7">
    <source>
        <dbReference type="PROSITE" id="PS00028"/>
    </source>
</evidence>